<feature type="transmembrane region" description="Helical" evidence="1">
    <location>
        <begin position="93"/>
        <end position="117"/>
    </location>
</feature>
<dbReference type="InterPro" id="IPR049713">
    <property type="entry name" value="Pr6Pr-like"/>
</dbReference>
<dbReference type="RefSeq" id="WP_050451478.1">
    <property type="nucleotide sequence ID" value="NZ_LFJJ01000001.1"/>
</dbReference>
<keyword evidence="3" id="KW-1185">Reference proteome</keyword>
<keyword evidence="1" id="KW-1133">Transmembrane helix</keyword>
<organism evidence="2 3">
    <name type="scientific">Candidatus Burkholderia verschuerenii</name>
    <dbReference type="NCBI Taxonomy" id="242163"/>
    <lineage>
        <taxon>Bacteria</taxon>
        <taxon>Pseudomonadati</taxon>
        <taxon>Pseudomonadota</taxon>
        <taxon>Betaproteobacteria</taxon>
        <taxon>Burkholderiales</taxon>
        <taxon>Burkholderiaceae</taxon>
        <taxon>Burkholderia</taxon>
    </lineage>
</organism>
<keyword evidence="1" id="KW-0472">Membrane</keyword>
<name>A0A0L0MKA3_9BURK</name>
<protein>
    <submittedName>
        <fullName evidence="2">Integral membrane protein</fullName>
    </submittedName>
</protein>
<dbReference type="Proteomes" id="UP000036959">
    <property type="component" value="Unassembled WGS sequence"/>
</dbReference>
<evidence type="ECO:0000313" key="3">
    <source>
        <dbReference type="Proteomes" id="UP000036959"/>
    </source>
</evidence>
<proteinExistence type="predicted"/>
<evidence type="ECO:0000256" key="1">
    <source>
        <dbReference type="SAM" id="Phobius"/>
    </source>
</evidence>
<dbReference type="AlphaFoldDB" id="A0A0L0MKA3"/>
<gene>
    <name evidence="2" type="ORF">BVER_01653c</name>
</gene>
<feature type="transmembrane region" description="Helical" evidence="1">
    <location>
        <begin position="129"/>
        <end position="145"/>
    </location>
</feature>
<evidence type="ECO:0000313" key="2">
    <source>
        <dbReference type="EMBL" id="KND62444.1"/>
    </source>
</evidence>
<feature type="transmembrane region" description="Helical" evidence="1">
    <location>
        <begin position="195"/>
        <end position="216"/>
    </location>
</feature>
<accession>A0A0L0MKA3</accession>
<dbReference type="EMBL" id="LFJJ01000001">
    <property type="protein sequence ID" value="KND62444.1"/>
    <property type="molecule type" value="Genomic_DNA"/>
</dbReference>
<dbReference type="PATRIC" id="fig|242163.4.peg.117"/>
<comment type="caution">
    <text evidence="2">The sequence shown here is derived from an EMBL/GenBank/DDBJ whole genome shotgun (WGS) entry which is preliminary data.</text>
</comment>
<keyword evidence="1" id="KW-0812">Transmembrane</keyword>
<sequence length="242" mass="27111">MTPPTKPDLPLHTPSTASLALAAAVAMIAWLAIAAQTDITIARMVSRGMTPLGGIARMSSYLTNLTVLLTALCFTCIATRASWPITRFFRQPTVVTAVVVYIVFVGIAYNALLRWVWTPSGYRALVNESLHTLVPALAALYWLLFVPRFHLSLKRCALWFAYPLCYLFVTLWRGHTSDFYPYWFIDVSELGYERVLLNASMLVGGFLVLMCVFLVINHRRDDLSVPDPELESDETSDTGTQR</sequence>
<dbReference type="OrthoDB" id="9809977at2"/>
<reference evidence="3" key="1">
    <citation type="submission" date="2015-06" db="EMBL/GenBank/DDBJ databases">
        <title>Comparative genomics of Burkholderia leaf nodule symbionts.</title>
        <authorList>
            <person name="Carlier A."/>
            <person name="Eberl L."/>
            <person name="Pinto-Carbo M."/>
        </authorList>
    </citation>
    <scope>NUCLEOTIDE SEQUENCE [LARGE SCALE GENOMIC DNA]</scope>
    <source>
        <strain evidence="3">UZHbot4</strain>
    </source>
</reference>
<dbReference type="NCBIfam" id="NF038065">
    <property type="entry name" value="Pr6Pr"/>
    <property type="match status" value="1"/>
</dbReference>
<feature type="transmembrane region" description="Helical" evidence="1">
    <location>
        <begin position="157"/>
        <end position="175"/>
    </location>
</feature>